<dbReference type="Proteomes" id="UP000463983">
    <property type="component" value="Chromosome"/>
</dbReference>
<keyword evidence="2" id="KW-0472">Membrane</keyword>
<dbReference type="AlphaFoldDB" id="A0A857N4F5"/>
<feature type="region of interest" description="Disordered" evidence="1">
    <location>
        <begin position="493"/>
        <end position="522"/>
    </location>
</feature>
<keyword evidence="2" id="KW-0812">Transmembrane</keyword>
<name>A0A857N4F5_9BACT</name>
<evidence type="ECO:0000256" key="2">
    <source>
        <dbReference type="SAM" id="Phobius"/>
    </source>
</evidence>
<feature type="compositionally biased region" description="Pro residues" evidence="1">
    <location>
        <begin position="603"/>
        <end position="613"/>
    </location>
</feature>
<feature type="transmembrane region" description="Helical" evidence="2">
    <location>
        <begin position="20"/>
        <end position="45"/>
    </location>
</feature>
<gene>
    <name evidence="3" type="ORF">MICH65_0006</name>
</gene>
<dbReference type="KEGG" id="caqa:MICH65_0006"/>
<evidence type="ECO:0000313" key="3">
    <source>
        <dbReference type="EMBL" id="QHO62987.1"/>
    </source>
</evidence>
<accession>A0A857N4F5</accession>
<protein>
    <submittedName>
        <fullName evidence="3">Uncharacterized protein</fullName>
    </submittedName>
</protein>
<dbReference type="RefSeq" id="WP_161931397.1">
    <property type="nucleotide sequence ID" value="NZ_CP047901.1"/>
</dbReference>
<proteinExistence type="predicted"/>
<feature type="region of interest" description="Disordered" evidence="1">
    <location>
        <begin position="457"/>
        <end position="478"/>
    </location>
</feature>
<reference evidence="4" key="1">
    <citation type="journal article" date="2020" name="Microorganisms">
        <title>Complete Genome of a Member of a New Bacterial Lineage in the Microgenomates Group Reveals an Unusual Nucleotide Composition Disparity Between Two Strands of DNA and Limited Metabolic Potential.</title>
        <authorList>
            <person name="Kadnikov V.V."/>
            <person name="Mardanov A.V."/>
            <person name="Beletsky A.V."/>
            <person name="Karnachuk O.V."/>
            <person name="Ravin N.V."/>
        </authorList>
    </citation>
    <scope>NUCLEOTIDE SEQUENCE [LARGE SCALE GENOMIC DNA]</scope>
</reference>
<keyword evidence="2" id="KW-1133">Transmembrane helix</keyword>
<feature type="compositionally biased region" description="Low complexity" evidence="1">
    <location>
        <begin position="380"/>
        <end position="410"/>
    </location>
</feature>
<organism evidence="3 4">
    <name type="scientific">Candidatus Chazhemtobacterium aquaticus</name>
    <dbReference type="NCBI Taxonomy" id="2715735"/>
    <lineage>
        <taxon>Bacteria</taxon>
        <taxon>Candidatus Chazhemtobacteraceae</taxon>
        <taxon>Candidatus Chazhemtobacterium</taxon>
    </lineage>
</organism>
<feature type="region of interest" description="Disordered" evidence="1">
    <location>
        <begin position="373"/>
        <end position="417"/>
    </location>
</feature>
<evidence type="ECO:0000313" key="4">
    <source>
        <dbReference type="Proteomes" id="UP000463983"/>
    </source>
</evidence>
<feature type="compositionally biased region" description="Low complexity" evidence="1">
    <location>
        <begin position="464"/>
        <end position="478"/>
    </location>
</feature>
<dbReference type="EMBL" id="CP047901">
    <property type="protein sequence ID" value="QHO62987.1"/>
    <property type="molecule type" value="Genomic_DNA"/>
</dbReference>
<sequence length="723" mass="75532">MPNHSPKSIRKKFSDQLGIIPIPLIIGAILMITAAAASIPITYIINQTSQDTRSQATDNCCGSDGRVCTTDDEWVAGYYACQRGECSACSGGSNPTPTSGGSCASGWSCNGHCADQNTVNMFNGTWCDGKQRWLYEAGCGGSASKLKSEGCGGGGGGTSCVYSDFCAGCIQANRCLQYSDGTIKYCNQWIRDECTECEIGGFCPQGKSCKSGIKCSNGFCAVSCNTPTPTSTPAPSGTQCSRNQKECVNSISFKTCTNGYWSNPISCSSLDQTKPKCVNGSCVSANASDGRQTNLASCTTPCTDVDNCICKANNCVTPVDGIVTNGNTCGVKPTPTCVSPNMSIDPNTQTCCRGLPMRMPAWGPGYYCIETSPPPPTSSPSPTSTPTYTPTPTASNTPSPSPTATWTPIPTQTPTPPSPIGTCTSGSAYPDLLKCAQSCAGDCTPDSLGIRRCCQPAPTPTSTPRPSSTPTWTPTPTPSGLTPTISLTIAPTAVQTPPPSVTTTTTPSLSPTTTITPSASPTLPNCTPDGEYYYLTTICCSGEHHTEFSGLEVCGPSPTATPTPSPAVVSAVQQVAQAIVNTVTQAATTIWNWITSVGQAKPTPTPSPTPSPTLTPSITTAPPPPTNTPTFTPTPTPTFTPTGSPTPQFTLTITQNDLMSYCVEQYGNQYTLLLTVNGPYCSYYDGQRTHQHQINPNSICQNLTGNPSAVAVPFDNQYRCVVN</sequence>
<evidence type="ECO:0000256" key="1">
    <source>
        <dbReference type="SAM" id="MobiDB-lite"/>
    </source>
</evidence>
<feature type="region of interest" description="Disordered" evidence="1">
    <location>
        <begin position="599"/>
        <end position="626"/>
    </location>
</feature>
<keyword evidence="4" id="KW-1185">Reference proteome</keyword>